<comment type="subcellular location">
    <subcellularLocation>
        <location evidence="4 18">Cytoplasm</location>
    </subcellularLocation>
</comment>
<comment type="cofactor">
    <cofactor evidence="3">
        <name>Zn(2+)</name>
        <dbReference type="ChEBI" id="CHEBI:29105"/>
    </cofactor>
</comment>
<dbReference type="InterPro" id="IPR030960">
    <property type="entry name" value="DHQS/DOIS_N"/>
</dbReference>
<dbReference type="GO" id="GO:0005737">
    <property type="term" value="C:cytoplasm"/>
    <property type="evidence" value="ECO:0007669"/>
    <property type="project" value="UniProtKB-SubCell"/>
</dbReference>
<dbReference type="GO" id="GO:0009073">
    <property type="term" value="P:aromatic amino acid family biosynthetic process"/>
    <property type="evidence" value="ECO:0007669"/>
    <property type="project" value="UniProtKB-KW"/>
</dbReference>
<dbReference type="GO" id="GO:0046872">
    <property type="term" value="F:metal ion binding"/>
    <property type="evidence" value="ECO:0007669"/>
    <property type="project" value="UniProtKB-KW"/>
</dbReference>
<keyword evidence="15 18" id="KW-0057">Aromatic amino acid biosynthesis</keyword>
<comment type="catalytic activity">
    <reaction evidence="1 18">
        <text>7-phospho-2-dehydro-3-deoxy-D-arabino-heptonate = 3-dehydroquinate + phosphate</text>
        <dbReference type="Rhea" id="RHEA:21968"/>
        <dbReference type="ChEBI" id="CHEBI:32364"/>
        <dbReference type="ChEBI" id="CHEBI:43474"/>
        <dbReference type="ChEBI" id="CHEBI:58394"/>
        <dbReference type="EC" id="4.2.3.4"/>
    </reaction>
</comment>
<comment type="pathway">
    <text evidence="5 18">Metabolic intermediate biosynthesis; chorismate biosynthesis; chorismate from D-erythrose 4-phosphate and phosphoenolpyruvate: step 2/7.</text>
</comment>
<keyword evidence="22" id="KW-1185">Reference proteome</keyword>
<gene>
    <name evidence="18 21" type="primary">aroB</name>
    <name evidence="21" type="ORF">G7081_05445</name>
</gene>
<evidence type="ECO:0000256" key="15">
    <source>
        <dbReference type="ARBA" id="ARBA00023141"/>
    </source>
</evidence>
<dbReference type="Pfam" id="PF24621">
    <property type="entry name" value="DHQS_C"/>
    <property type="match status" value="1"/>
</dbReference>
<reference evidence="21 22" key="1">
    <citation type="submission" date="2020-03" db="EMBL/GenBank/DDBJ databases">
        <title>Vagococcus sp. nov., isolated from beetles.</title>
        <authorList>
            <person name="Hyun D.-W."/>
            <person name="Bae J.-W."/>
        </authorList>
    </citation>
    <scope>NUCLEOTIDE SEQUENCE [LARGE SCALE GENOMIC DNA]</scope>
    <source>
        <strain evidence="21 22">HDW17A</strain>
    </source>
</reference>
<accession>A0A6G8ANI7</accession>
<feature type="binding site" evidence="18">
    <location>
        <begin position="170"/>
        <end position="173"/>
    </location>
    <ligand>
        <name>NAD(+)</name>
        <dbReference type="ChEBI" id="CHEBI:57540"/>
    </ligand>
</feature>
<dbReference type="SUPFAM" id="SSF56796">
    <property type="entry name" value="Dehydroquinate synthase-like"/>
    <property type="match status" value="1"/>
</dbReference>
<evidence type="ECO:0000256" key="9">
    <source>
        <dbReference type="ARBA" id="ARBA00022490"/>
    </source>
</evidence>
<dbReference type="Gene3D" id="3.40.50.1970">
    <property type="match status" value="1"/>
</dbReference>
<keyword evidence="10 18" id="KW-0028">Amino-acid biosynthesis</keyword>
<evidence type="ECO:0000256" key="8">
    <source>
        <dbReference type="ARBA" id="ARBA00017684"/>
    </source>
</evidence>
<evidence type="ECO:0000256" key="6">
    <source>
        <dbReference type="ARBA" id="ARBA00005412"/>
    </source>
</evidence>
<dbReference type="Gene3D" id="1.20.1090.10">
    <property type="entry name" value="Dehydroquinate synthase-like - alpha domain"/>
    <property type="match status" value="1"/>
</dbReference>
<evidence type="ECO:0000313" key="22">
    <source>
        <dbReference type="Proteomes" id="UP000500890"/>
    </source>
</evidence>
<comment type="cofactor">
    <cofactor evidence="18">
        <name>Co(2+)</name>
        <dbReference type="ChEBI" id="CHEBI:48828"/>
    </cofactor>
    <cofactor evidence="18">
        <name>Zn(2+)</name>
        <dbReference type="ChEBI" id="CHEBI:29105"/>
    </cofactor>
    <text evidence="18">Binds 1 divalent metal cation per subunit. Can use either Co(2+) or Zn(2+).</text>
</comment>
<protein>
    <recommendedName>
        <fullName evidence="8 18">3-dehydroquinate synthase</fullName>
        <shortName evidence="18">DHQS</shortName>
        <ecNumber evidence="7 18">4.2.3.4</ecNumber>
    </recommendedName>
</protein>
<dbReference type="PANTHER" id="PTHR43622:SF7">
    <property type="entry name" value="3-DEHYDROQUINATE SYNTHASE, CHLOROPLASTIC"/>
    <property type="match status" value="1"/>
</dbReference>
<evidence type="ECO:0000256" key="7">
    <source>
        <dbReference type="ARBA" id="ARBA00013031"/>
    </source>
</evidence>
<sequence>MNVSVNLPNESYQISIEKGLLSKCGSWLSKIWSTDKKVAIISDEEVASFYLDKVCQSVEEAGYRVVTKTISAGEASKSFTRAEELCQWLAEENMTRTDGVVALGGGVVGDLVGFVAGIYMRGISYVQMPTSLLAQVDSSVGGKTAVNTVGIKNLVGVFNQPAGVLIDPQTLTTLPRERISEGLAEVVKTAAILDVNLWTDLQKLNSIEDFLNQSESIIARCCELKASVVEADEKEAGQRVILNFGHTFGHAVEATLQSRGISHGEAVAIGMVRISEAMISYGYTPKEFMTELTDLLTKFELPITMSGLDAEAIITAMSGDKKNKGNALRLVYVSEIGNAKTLDVSFETVKDYIRKELNA</sequence>
<evidence type="ECO:0000313" key="21">
    <source>
        <dbReference type="EMBL" id="QIL46557.1"/>
    </source>
</evidence>
<evidence type="ECO:0000256" key="16">
    <source>
        <dbReference type="ARBA" id="ARBA00023239"/>
    </source>
</evidence>
<evidence type="ECO:0000259" key="20">
    <source>
        <dbReference type="Pfam" id="PF24621"/>
    </source>
</evidence>
<dbReference type="EC" id="4.2.3.4" evidence="7 18"/>
<proteinExistence type="inferred from homology"/>
<comment type="similarity">
    <text evidence="6 18">Belongs to the sugar phosphate cyclases superfamily. Dehydroquinate synthase family.</text>
</comment>
<comment type="function">
    <text evidence="18">Catalyzes the conversion of 3-deoxy-D-arabino-heptulosonate 7-phosphate (DAHP) to dehydroquinate (DHQ).</text>
</comment>
<evidence type="ECO:0000259" key="19">
    <source>
        <dbReference type="Pfam" id="PF01761"/>
    </source>
</evidence>
<evidence type="ECO:0000256" key="4">
    <source>
        <dbReference type="ARBA" id="ARBA00004496"/>
    </source>
</evidence>
<feature type="binding site" evidence="18">
    <location>
        <position position="152"/>
    </location>
    <ligand>
        <name>NAD(+)</name>
        <dbReference type="ChEBI" id="CHEBI:57540"/>
    </ligand>
</feature>
<dbReference type="GO" id="GO:0008652">
    <property type="term" value="P:amino acid biosynthetic process"/>
    <property type="evidence" value="ECO:0007669"/>
    <property type="project" value="UniProtKB-KW"/>
</dbReference>
<keyword evidence="17 18" id="KW-0170">Cobalt</keyword>
<evidence type="ECO:0000256" key="3">
    <source>
        <dbReference type="ARBA" id="ARBA00001947"/>
    </source>
</evidence>
<keyword evidence="14 18" id="KW-0520">NAD</keyword>
<evidence type="ECO:0000256" key="10">
    <source>
        <dbReference type="ARBA" id="ARBA00022605"/>
    </source>
</evidence>
<dbReference type="PANTHER" id="PTHR43622">
    <property type="entry name" value="3-DEHYDROQUINATE SYNTHASE"/>
    <property type="match status" value="1"/>
</dbReference>
<dbReference type="PIRSF" id="PIRSF001455">
    <property type="entry name" value="DHQ_synth"/>
    <property type="match status" value="1"/>
</dbReference>
<keyword evidence="16 18" id="KW-0456">Lyase</keyword>
<comment type="caution">
    <text evidence="18">Lacks conserved residue(s) required for the propagation of feature annotation.</text>
</comment>
<dbReference type="CDD" id="cd08195">
    <property type="entry name" value="DHQS"/>
    <property type="match status" value="1"/>
</dbReference>
<evidence type="ECO:0000256" key="18">
    <source>
        <dbReference type="HAMAP-Rule" id="MF_00110"/>
    </source>
</evidence>
<dbReference type="InterPro" id="IPR056179">
    <property type="entry name" value="DHQS_C"/>
</dbReference>
<dbReference type="NCBIfam" id="TIGR01357">
    <property type="entry name" value="aroB"/>
    <property type="match status" value="1"/>
</dbReference>
<feature type="binding site" evidence="18">
    <location>
        <begin position="106"/>
        <end position="110"/>
    </location>
    <ligand>
        <name>NAD(+)</name>
        <dbReference type="ChEBI" id="CHEBI:57540"/>
    </ligand>
</feature>
<feature type="binding site" evidence="18">
    <location>
        <begin position="130"/>
        <end position="131"/>
    </location>
    <ligand>
        <name>NAD(+)</name>
        <dbReference type="ChEBI" id="CHEBI:57540"/>
    </ligand>
</feature>
<evidence type="ECO:0000256" key="13">
    <source>
        <dbReference type="ARBA" id="ARBA00022833"/>
    </source>
</evidence>
<dbReference type="HAMAP" id="MF_00110">
    <property type="entry name" value="DHQ_synthase"/>
    <property type="match status" value="1"/>
</dbReference>
<keyword evidence="11 18" id="KW-0479">Metal-binding</keyword>
<dbReference type="FunFam" id="3.40.50.1970:FF:000007">
    <property type="entry name" value="Pentafunctional AROM polypeptide"/>
    <property type="match status" value="1"/>
</dbReference>
<comment type="cofactor">
    <cofactor evidence="2 18">
        <name>NAD(+)</name>
        <dbReference type="ChEBI" id="CHEBI:57540"/>
    </cofactor>
</comment>
<dbReference type="Pfam" id="PF01761">
    <property type="entry name" value="DHQ_synthase"/>
    <property type="match status" value="1"/>
</dbReference>
<evidence type="ECO:0000256" key="5">
    <source>
        <dbReference type="ARBA" id="ARBA00004661"/>
    </source>
</evidence>
<dbReference type="RefSeq" id="WP_166007945.1">
    <property type="nucleotide sequence ID" value="NZ_CP049886.1"/>
</dbReference>
<evidence type="ECO:0000256" key="2">
    <source>
        <dbReference type="ARBA" id="ARBA00001911"/>
    </source>
</evidence>
<feature type="domain" description="3-dehydroquinate synthase C-terminal" evidence="20">
    <location>
        <begin position="182"/>
        <end position="323"/>
    </location>
</feature>
<dbReference type="InterPro" id="IPR050071">
    <property type="entry name" value="Dehydroquinate_synthase"/>
</dbReference>
<evidence type="ECO:0000256" key="14">
    <source>
        <dbReference type="ARBA" id="ARBA00023027"/>
    </source>
</evidence>
<dbReference type="GO" id="GO:0000166">
    <property type="term" value="F:nucleotide binding"/>
    <property type="evidence" value="ECO:0007669"/>
    <property type="project" value="UniProtKB-KW"/>
</dbReference>
<keyword evidence="9 18" id="KW-0963">Cytoplasm</keyword>
<feature type="binding site" evidence="18">
    <location>
        <position position="263"/>
    </location>
    <ligand>
        <name>Zn(2+)</name>
        <dbReference type="ChEBI" id="CHEBI:29105"/>
    </ligand>
</feature>
<evidence type="ECO:0000256" key="12">
    <source>
        <dbReference type="ARBA" id="ARBA00022741"/>
    </source>
</evidence>
<dbReference type="AlphaFoldDB" id="A0A6G8ANI7"/>
<dbReference type="UniPathway" id="UPA00053">
    <property type="reaction ID" value="UER00085"/>
</dbReference>
<organism evidence="21 22">
    <name type="scientific">Vagococcus coleopterorum</name>
    <dbReference type="NCBI Taxonomy" id="2714946"/>
    <lineage>
        <taxon>Bacteria</taxon>
        <taxon>Bacillati</taxon>
        <taxon>Bacillota</taxon>
        <taxon>Bacilli</taxon>
        <taxon>Lactobacillales</taxon>
        <taxon>Enterococcaceae</taxon>
        <taxon>Vagococcus</taxon>
    </lineage>
</organism>
<evidence type="ECO:0000256" key="1">
    <source>
        <dbReference type="ARBA" id="ARBA00001393"/>
    </source>
</evidence>
<dbReference type="Proteomes" id="UP000500890">
    <property type="component" value="Chromosome"/>
</dbReference>
<dbReference type="KEGG" id="vah:G7081_05445"/>
<dbReference type="GO" id="GO:0003856">
    <property type="term" value="F:3-dehydroquinate synthase activity"/>
    <property type="evidence" value="ECO:0007669"/>
    <property type="project" value="UniProtKB-UniRule"/>
</dbReference>
<evidence type="ECO:0000256" key="11">
    <source>
        <dbReference type="ARBA" id="ARBA00022723"/>
    </source>
</evidence>
<dbReference type="EMBL" id="CP049886">
    <property type="protein sequence ID" value="QIL46557.1"/>
    <property type="molecule type" value="Genomic_DNA"/>
</dbReference>
<dbReference type="InterPro" id="IPR016037">
    <property type="entry name" value="DHQ_synth_AroB"/>
</dbReference>
<feature type="binding site" evidence="18">
    <location>
        <position position="246"/>
    </location>
    <ligand>
        <name>Zn(2+)</name>
        <dbReference type="ChEBI" id="CHEBI:29105"/>
    </ligand>
</feature>
<feature type="domain" description="3-dehydroquinate synthase N-terminal" evidence="19">
    <location>
        <begin position="69"/>
        <end position="180"/>
    </location>
</feature>
<dbReference type="GO" id="GO:0009423">
    <property type="term" value="P:chorismate biosynthetic process"/>
    <property type="evidence" value="ECO:0007669"/>
    <property type="project" value="UniProtKB-UniRule"/>
</dbReference>
<evidence type="ECO:0000256" key="17">
    <source>
        <dbReference type="ARBA" id="ARBA00023285"/>
    </source>
</evidence>
<feature type="binding site" evidence="18">
    <location>
        <position position="143"/>
    </location>
    <ligand>
        <name>NAD(+)</name>
        <dbReference type="ChEBI" id="CHEBI:57540"/>
    </ligand>
</feature>
<keyword evidence="12 18" id="KW-0547">Nucleotide-binding</keyword>
<name>A0A6G8ANI7_9ENTE</name>
<dbReference type="InterPro" id="IPR030963">
    <property type="entry name" value="DHQ_synth_fam"/>
</dbReference>
<feature type="binding site" evidence="18">
    <location>
        <position position="185"/>
    </location>
    <ligand>
        <name>Zn(2+)</name>
        <dbReference type="ChEBI" id="CHEBI:29105"/>
    </ligand>
</feature>
<keyword evidence="13 18" id="KW-0862">Zinc</keyword>